<dbReference type="InterPro" id="IPR000073">
    <property type="entry name" value="AB_hydrolase_1"/>
</dbReference>
<accession>A0ABW5FNY3</accession>
<evidence type="ECO:0000256" key="3">
    <source>
        <dbReference type="ARBA" id="ARBA00022801"/>
    </source>
</evidence>
<reference evidence="9" key="1">
    <citation type="journal article" date="2019" name="Int. J. Syst. Evol. Microbiol.">
        <title>The Global Catalogue of Microorganisms (GCM) 10K type strain sequencing project: providing services to taxonomists for standard genome sequencing and annotation.</title>
        <authorList>
            <consortium name="The Broad Institute Genomics Platform"/>
            <consortium name="The Broad Institute Genome Sequencing Center for Infectious Disease"/>
            <person name="Wu L."/>
            <person name="Ma J."/>
        </authorList>
    </citation>
    <scope>NUCLEOTIDE SEQUENCE [LARGE SCALE GENOMIC DNA]</scope>
    <source>
        <strain evidence="9">CGMCC 4.7645</strain>
    </source>
</reference>
<evidence type="ECO:0000313" key="8">
    <source>
        <dbReference type="EMBL" id="MFD2416300.1"/>
    </source>
</evidence>
<dbReference type="PANTHER" id="PTHR43248">
    <property type="entry name" value="2-SUCCINYL-6-HYDROXY-2,4-CYCLOHEXADIENE-1-CARBOXYLATE SYNTHASE"/>
    <property type="match status" value="1"/>
</dbReference>
<dbReference type="SUPFAM" id="SSF53474">
    <property type="entry name" value="alpha/beta-Hydrolases"/>
    <property type="match status" value="1"/>
</dbReference>
<comment type="similarity">
    <text evidence="1">Belongs to the peptidase S33 family.</text>
</comment>
<evidence type="ECO:0000256" key="1">
    <source>
        <dbReference type="ARBA" id="ARBA00010088"/>
    </source>
</evidence>
<dbReference type="Pfam" id="PF08386">
    <property type="entry name" value="Abhydrolase_4"/>
    <property type="match status" value="1"/>
</dbReference>
<dbReference type="Gene3D" id="3.40.50.1820">
    <property type="entry name" value="alpha/beta hydrolase"/>
    <property type="match status" value="1"/>
</dbReference>
<keyword evidence="3 8" id="KW-0378">Hydrolase</keyword>
<dbReference type="GO" id="GO:0016787">
    <property type="term" value="F:hydrolase activity"/>
    <property type="evidence" value="ECO:0007669"/>
    <property type="project" value="UniProtKB-KW"/>
</dbReference>
<organism evidence="8 9">
    <name type="scientific">Amycolatopsis pigmentata</name>
    <dbReference type="NCBI Taxonomy" id="450801"/>
    <lineage>
        <taxon>Bacteria</taxon>
        <taxon>Bacillati</taxon>
        <taxon>Actinomycetota</taxon>
        <taxon>Actinomycetes</taxon>
        <taxon>Pseudonocardiales</taxon>
        <taxon>Pseudonocardiaceae</taxon>
        <taxon>Amycolatopsis</taxon>
    </lineage>
</organism>
<dbReference type="EMBL" id="JBHUKR010000006">
    <property type="protein sequence ID" value="MFD2416300.1"/>
    <property type="molecule type" value="Genomic_DNA"/>
</dbReference>
<proteinExistence type="inferred from homology"/>
<dbReference type="InterPro" id="IPR029058">
    <property type="entry name" value="AB_hydrolase_fold"/>
</dbReference>
<gene>
    <name evidence="8" type="ORF">ACFSXZ_08155</name>
</gene>
<protein>
    <submittedName>
        <fullName evidence="8">Alpha/beta fold hydrolase</fullName>
    </submittedName>
</protein>
<dbReference type="Proteomes" id="UP001597417">
    <property type="component" value="Unassembled WGS sequence"/>
</dbReference>
<dbReference type="Pfam" id="PF00561">
    <property type="entry name" value="Abhydrolase_1"/>
    <property type="match status" value="1"/>
</dbReference>
<evidence type="ECO:0000256" key="2">
    <source>
        <dbReference type="ARBA" id="ARBA00022729"/>
    </source>
</evidence>
<evidence type="ECO:0000259" key="6">
    <source>
        <dbReference type="Pfam" id="PF00561"/>
    </source>
</evidence>
<keyword evidence="2 5" id="KW-0732">Signal</keyword>
<dbReference type="PANTHER" id="PTHR43248:SF29">
    <property type="entry name" value="TRIPEPTIDYL AMINOPEPTIDASE"/>
    <property type="match status" value="1"/>
</dbReference>
<sequence length="488" mass="53521">MSDFLRKLFCSLTVVGAAVPLSSCGEVLAADASALTWAPCRTIVKDWDPGDERTECANVAVPLDYAKPDGRMMNLMISRIRATDPGKRRGVLLINPGGPGHPGLNMPAELSKSTVAGIGADHDLVGFDPRGVGRSGGKACDQDPADGPDPDPEASAEQRFRQGYRQTARRNVRCTGYDPEFIGGLSTEVVAQDLDRIRIALGEQKISYYGISWGTSLGAVYRSRYDDHVDRMLLDSVMTPDFSLKTMNDDQVGAAEANFLRFSQWAATNEGRYHLGDSAEAVSGKVIGLARQLDQKPRSMTAPDGTPVRFDGDRLRTIMSYQQARWADMAATVVALRDNGIPPLLGDPRENPAFGLRDSDWDISLMQVSVLCNDQGPDPDVDTLWWDELRRRAKYPLFGALAGYQHWCAGWPLPAQPTTPRRGSSELQLVGHRYEPVTPYRWAQDMRERIGGALLTVEDEKHGSLDRIACGSKAVEFFSIGRTDNGTC</sequence>
<feature type="domain" description="Peptidase S33 tripeptidyl aminopeptidase-like C-terminal" evidence="7">
    <location>
        <begin position="396"/>
        <end position="483"/>
    </location>
</feature>
<comment type="caution">
    <text evidence="8">The sequence shown here is derived from an EMBL/GenBank/DDBJ whole genome shotgun (WGS) entry which is preliminary data.</text>
</comment>
<dbReference type="InterPro" id="IPR013595">
    <property type="entry name" value="Pept_S33_TAP-like_C"/>
</dbReference>
<feature type="compositionally biased region" description="Acidic residues" evidence="4">
    <location>
        <begin position="143"/>
        <end position="154"/>
    </location>
</feature>
<evidence type="ECO:0000256" key="4">
    <source>
        <dbReference type="SAM" id="MobiDB-lite"/>
    </source>
</evidence>
<dbReference type="InterPro" id="IPR051601">
    <property type="entry name" value="Serine_prot/Carboxylest_S33"/>
</dbReference>
<evidence type="ECO:0000259" key="7">
    <source>
        <dbReference type="Pfam" id="PF08386"/>
    </source>
</evidence>
<evidence type="ECO:0000313" key="9">
    <source>
        <dbReference type="Proteomes" id="UP001597417"/>
    </source>
</evidence>
<dbReference type="RefSeq" id="WP_378262969.1">
    <property type="nucleotide sequence ID" value="NZ_JBHUKR010000006.1"/>
</dbReference>
<feature type="chain" id="PRO_5046480091" evidence="5">
    <location>
        <begin position="30"/>
        <end position="488"/>
    </location>
</feature>
<keyword evidence="9" id="KW-1185">Reference proteome</keyword>
<feature type="region of interest" description="Disordered" evidence="4">
    <location>
        <begin position="131"/>
        <end position="165"/>
    </location>
</feature>
<feature type="signal peptide" evidence="5">
    <location>
        <begin position="1"/>
        <end position="29"/>
    </location>
</feature>
<name>A0ABW5FNY3_9PSEU</name>
<feature type="domain" description="AB hydrolase-1" evidence="6">
    <location>
        <begin position="91"/>
        <end position="280"/>
    </location>
</feature>
<evidence type="ECO:0000256" key="5">
    <source>
        <dbReference type="SAM" id="SignalP"/>
    </source>
</evidence>